<reference evidence="1 4" key="1">
    <citation type="submission" date="2018-08" db="EMBL/GenBank/DDBJ databases">
        <title>Genomic investigation of the strawberry pathogen Phytophthora fragariae indicates pathogenicity is determined by transcriptional variation in three key races.</title>
        <authorList>
            <person name="Adams T.M."/>
            <person name="Armitage A.D."/>
            <person name="Sobczyk M.K."/>
            <person name="Bates H.J."/>
            <person name="Dunwell J.M."/>
            <person name="Nellist C.F."/>
            <person name="Harrison R.J."/>
        </authorList>
    </citation>
    <scope>NUCLEOTIDE SEQUENCE [LARGE SCALE GENOMIC DNA]</scope>
    <source>
        <strain evidence="3 6">BC-23</strain>
        <strain evidence="1 4">NOV-9</strain>
        <strain evidence="2 5">SCRP245</strain>
    </source>
</reference>
<evidence type="ECO:0000313" key="4">
    <source>
        <dbReference type="Proteomes" id="UP000429523"/>
    </source>
</evidence>
<sequence>MPSAGFCANAALLRRDRALSFFLASSHLLVQAHIGLSRCNAGCGVIHIVSGCTSNILANARAVDVFDWSLSTSLFIVLQEFVTAPLFGCTVKTRWGTSRP</sequence>
<organism evidence="1 4">
    <name type="scientific">Phytophthora fragariae</name>
    <dbReference type="NCBI Taxonomy" id="53985"/>
    <lineage>
        <taxon>Eukaryota</taxon>
        <taxon>Sar</taxon>
        <taxon>Stramenopiles</taxon>
        <taxon>Oomycota</taxon>
        <taxon>Peronosporomycetes</taxon>
        <taxon>Peronosporales</taxon>
        <taxon>Peronosporaceae</taxon>
        <taxon>Phytophthora</taxon>
    </lineage>
</organism>
<evidence type="ECO:0000313" key="5">
    <source>
        <dbReference type="Proteomes" id="UP000460718"/>
    </source>
</evidence>
<dbReference type="EMBL" id="QXFW01000688">
    <property type="protein sequence ID" value="KAE9005386.1"/>
    <property type="molecule type" value="Genomic_DNA"/>
</dbReference>
<dbReference type="EMBL" id="QXGF01000413">
    <property type="protein sequence ID" value="KAE8940611.1"/>
    <property type="molecule type" value="Genomic_DNA"/>
</dbReference>
<dbReference type="AlphaFoldDB" id="A0A6A3F862"/>
<dbReference type="Proteomes" id="UP000476176">
    <property type="component" value="Unassembled WGS sequence"/>
</dbReference>
<proteinExistence type="predicted"/>
<name>A0A6A3F862_9STRA</name>
<evidence type="ECO:0000313" key="1">
    <source>
        <dbReference type="EMBL" id="KAE8940611.1"/>
    </source>
</evidence>
<accession>A0A6A3F862</accession>
<dbReference type="Proteomes" id="UP000460718">
    <property type="component" value="Unassembled WGS sequence"/>
</dbReference>
<gene>
    <name evidence="3" type="ORF">PF004_g7714</name>
    <name evidence="1" type="ORF">PF009_g9582</name>
    <name evidence="2" type="ORF">PF011_g12067</name>
</gene>
<comment type="caution">
    <text evidence="1">The sequence shown here is derived from an EMBL/GenBank/DDBJ whole genome shotgun (WGS) entry which is preliminary data.</text>
</comment>
<evidence type="ECO:0000313" key="3">
    <source>
        <dbReference type="EMBL" id="KAE9239967.1"/>
    </source>
</evidence>
<dbReference type="Proteomes" id="UP000429523">
    <property type="component" value="Unassembled WGS sequence"/>
</dbReference>
<evidence type="ECO:0000313" key="2">
    <source>
        <dbReference type="EMBL" id="KAE9005386.1"/>
    </source>
</evidence>
<evidence type="ECO:0000313" key="6">
    <source>
        <dbReference type="Proteomes" id="UP000476176"/>
    </source>
</evidence>
<dbReference type="EMBL" id="QXGC01000340">
    <property type="protein sequence ID" value="KAE9239967.1"/>
    <property type="molecule type" value="Genomic_DNA"/>
</dbReference>
<protein>
    <submittedName>
        <fullName evidence="1">Uncharacterized protein</fullName>
    </submittedName>
</protein>